<dbReference type="AlphaFoldDB" id="A0A6J6F5I3"/>
<dbReference type="SMART" id="SM00421">
    <property type="entry name" value="HTH_LUXR"/>
    <property type="match status" value="1"/>
</dbReference>
<evidence type="ECO:0000313" key="5">
    <source>
        <dbReference type="EMBL" id="CAB4582849.1"/>
    </source>
</evidence>
<evidence type="ECO:0000313" key="9">
    <source>
        <dbReference type="EMBL" id="CAB5070103.1"/>
    </source>
</evidence>
<dbReference type="EMBL" id="CAFBQZ010000005">
    <property type="protein sequence ID" value="CAB5070103.1"/>
    <property type="molecule type" value="Genomic_DNA"/>
</dbReference>
<dbReference type="EMBL" id="CAFBJH010000012">
    <property type="protein sequence ID" value="CAB4848521.1"/>
    <property type="molecule type" value="Genomic_DNA"/>
</dbReference>
<proteinExistence type="predicted"/>
<dbReference type="GO" id="GO:0003677">
    <property type="term" value="F:DNA binding"/>
    <property type="evidence" value="ECO:0007669"/>
    <property type="project" value="UniProtKB-KW"/>
</dbReference>
<reference evidence="5" key="1">
    <citation type="submission" date="2020-05" db="EMBL/GenBank/DDBJ databases">
        <authorList>
            <person name="Chiriac C."/>
            <person name="Salcher M."/>
            <person name="Ghai R."/>
            <person name="Kavagutti S V."/>
        </authorList>
    </citation>
    <scope>NUCLEOTIDE SEQUENCE</scope>
</reference>
<dbReference type="Pfam" id="PF00072">
    <property type="entry name" value="Response_reg"/>
    <property type="match status" value="1"/>
</dbReference>
<accession>A0A6J6F5I3</accession>
<dbReference type="PRINTS" id="PR00038">
    <property type="entry name" value="HTHLUXR"/>
</dbReference>
<evidence type="ECO:0000256" key="1">
    <source>
        <dbReference type="ARBA" id="ARBA00022553"/>
    </source>
</evidence>
<keyword evidence="2" id="KW-0238">DNA-binding</keyword>
<dbReference type="SMART" id="SM00448">
    <property type="entry name" value="REC"/>
    <property type="match status" value="1"/>
</dbReference>
<dbReference type="InterPro" id="IPR058245">
    <property type="entry name" value="NreC/VraR/RcsB-like_REC"/>
</dbReference>
<dbReference type="InterPro" id="IPR016032">
    <property type="entry name" value="Sig_transdc_resp-reg_C-effctor"/>
</dbReference>
<evidence type="ECO:0000256" key="2">
    <source>
        <dbReference type="ARBA" id="ARBA00023125"/>
    </source>
</evidence>
<dbReference type="InterPro" id="IPR000792">
    <property type="entry name" value="Tscrpt_reg_LuxR_C"/>
</dbReference>
<gene>
    <name evidence="5" type="ORF">UFOPK1773_00274</name>
    <name evidence="6" type="ORF">UFOPK2931_00455</name>
    <name evidence="7" type="ORF">UFOPK3287_00331</name>
    <name evidence="8" type="ORF">UFOPK3916_00232</name>
    <name evidence="9" type="ORF">UFOPK4372_00146</name>
</gene>
<feature type="domain" description="Response regulatory" evidence="4">
    <location>
        <begin position="8"/>
        <end position="123"/>
    </location>
</feature>
<dbReference type="PANTHER" id="PTHR43214">
    <property type="entry name" value="TWO-COMPONENT RESPONSE REGULATOR"/>
    <property type="match status" value="1"/>
</dbReference>
<evidence type="ECO:0000313" key="6">
    <source>
        <dbReference type="EMBL" id="CAB4776310.1"/>
    </source>
</evidence>
<dbReference type="EMBL" id="CAEZZZ010000015">
    <property type="protein sequence ID" value="CAB4776310.1"/>
    <property type="molecule type" value="Genomic_DNA"/>
</dbReference>
<dbReference type="EMBL" id="CAFBOE010000009">
    <property type="protein sequence ID" value="CAB4969345.1"/>
    <property type="molecule type" value="Genomic_DNA"/>
</dbReference>
<dbReference type="PROSITE" id="PS00622">
    <property type="entry name" value="HTH_LUXR_1"/>
    <property type="match status" value="1"/>
</dbReference>
<organism evidence="5">
    <name type="scientific">freshwater metagenome</name>
    <dbReference type="NCBI Taxonomy" id="449393"/>
    <lineage>
        <taxon>unclassified sequences</taxon>
        <taxon>metagenomes</taxon>
        <taxon>ecological metagenomes</taxon>
    </lineage>
</organism>
<protein>
    <submittedName>
        <fullName evidence="5">Unannotated protein</fullName>
    </submittedName>
</protein>
<dbReference type="CDD" id="cd17535">
    <property type="entry name" value="REC_NarL-like"/>
    <property type="match status" value="1"/>
</dbReference>
<evidence type="ECO:0000313" key="7">
    <source>
        <dbReference type="EMBL" id="CAB4848521.1"/>
    </source>
</evidence>
<dbReference type="PROSITE" id="PS50043">
    <property type="entry name" value="HTH_LUXR_2"/>
    <property type="match status" value="1"/>
</dbReference>
<sequence length="208" mass="21920">MRDNSEISIVLVDDHQVVREGLKTALTAHGFSIVGQAGSKNEALAQIAHSNPKVIVVDLNLPDGSGLDVISWARGISATLGIVVLTMSEDDTSLLASLQSGANAFISKSAPITHVISAISQAVVAPQSFTANGLSDAIKRKRDGFHITARELTVLEFLPKGFTSAAIAQNLFLSEATVKTHLASIYRKLNVANRAQAVVVALKNGILT</sequence>
<dbReference type="EMBL" id="CAEZUA010000010">
    <property type="protein sequence ID" value="CAB4582849.1"/>
    <property type="molecule type" value="Genomic_DNA"/>
</dbReference>
<dbReference type="CDD" id="cd06170">
    <property type="entry name" value="LuxR_C_like"/>
    <property type="match status" value="1"/>
</dbReference>
<name>A0A6J6F5I3_9ZZZZ</name>
<dbReference type="InterPro" id="IPR011006">
    <property type="entry name" value="CheY-like_superfamily"/>
</dbReference>
<dbReference type="GO" id="GO:0000160">
    <property type="term" value="P:phosphorelay signal transduction system"/>
    <property type="evidence" value="ECO:0007669"/>
    <property type="project" value="InterPro"/>
</dbReference>
<feature type="domain" description="HTH luxR-type" evidence="3">
    <location>
        <begin position="140"/>
        <end position="205"/>
    </location>
</feature>
<evidence type="ECO:0000313" key="8">
    <source>
        <dbReference type="EMBL" id="CAB4969345.1"/>
    </source>
</evidence>
<evidence type="ECO:0000259" key="3">
    <source>
        <dbReference type="PROSITE" id="PS50043"/>
    </source>
</evidence>
<dbReference type="PANTHER" id="PTHR43214:SF43">
    <property type="entry name" value="TWO-COMPONENT RESPONSE REGULATOR"/>
    <property type="match status" value="1"/>
</dbReference>
<dbReference type="PROSITE" id="PS50110">
    <property type="entry name" value="RESPONSE_REGULATORY"/>
    <property type="match status" value="1"/>
</dbReference>
<dbReference type="InterPro" id="IPR039420">
    <property type="entry name" value="WalR-like"/>
</dbReference>
<evidence type="ECO:0000259" key="4">
    <source>
        <dbReference type="PROSITE" id="PS50110"/>
    </source>
</evidence>
<dbReference type="Gene3D" id="3.40.50.2300">
    <property type="match status" value="1"/>
</dbReference>
<dbReference type="Pfam" id="PF00196">
    <property type="entry name" value="GerE"/>
    <property type="match status" value="1"/>
</dbReference>
<keyword evidence="1" id="KW-0597">Phosphoprotein</keyword>
<dbReference type="SUPFAM" id="SSF46894">
    <property type="entry name" value="C-terminal effector domain of the bipartite response regulators"/>
    <property type="match status" value="1"/>
</dbReference>
<dbReference type="SUPFAM" id="SSF52172">
    <property type="entry name" value="CheY-like"/>
    <property type="match status" value="1"/>
</dbReference>
<dbReference type="GO" id="GO:0006355">
    <property type="term" value="P:regulation of DNA-templated transcription"/>
    <property type="evidence" value="ECO:0007669"/>
    <property type="project" value="InterPro"/>
</dbReference>
<dbReference type="InterPro" id="IPR001789">
    <property type="entry name" value="Sig_transdc_resp-reg_receiver"/>
</dbReference>